<keyword evidence="3" id="KW-1185">Reference proteome</keyword>
<dbReference type="RefSeq" id="WP_010817999.1">
    <property type="nucleotide sequence ID" value="NZ_JARPZN010000037.1"/>
</dbReference>
<dbReference type="EMBL" id="UFYW01000001">
    <property type="protein sequence ID" value="STD82089.1"/>
    <property type="molecule type" value="Genomic_DNA"/>
</dbReference>
<sequence>MEKEQEKTVKYDCPRYGVSIIELGIDNEYGFSCDTCNYPYPDDDE</sequence>
<accession>A0A376H1P0</accession>
<dbReference type="AlphaFoldDB" id="A0A376H1P0"/>
<evidence type="ECO:0000313" key="1">
    <source>
        <dbReference type="EMBL" id="MDT2692169.1"/>
    </source>
</evidence>
<dbReference type="EMBL" id="JARPZN010000037">
    <property type="protein sequence ID" value="MDT2692169.1"/>
    <property type="molecule type" value="Genomic_DNA"/>
</dbReference>
<proteinExistence type="predicted"/>
<dbReference type="Proteomes" id="UP001183682">
    <property type="component" value="Unassembled WGS sequence"/>
</dbReference>
<gene>
    <name evidence="2" type="ORF">NCTC12360_00508</name>
    <name evidence="1" type="ORF">P7E30_18595</name>
</gene>
<name>A0A376H1P0_ENTGA</name>
<evidence type="ECO:0000313" key="2">
    <source>
        <dbReference type="EMBL" id="STD82089.1"/>
    </source>
</evidence>
<dbReference type="Proteomes" id="UP000254807">
    <property type="component" value="Unassembled WGS sequence"/>
</dbReference>
<protein>
    <submittedName>
        <fullName evidence="2">Uncharacterized protein</fullName>
    </submittedName>
</protein>
<organism evidence="2 3">
    <name type="scientific">Enterococcus gallinarum</name>
    <dbReference type="NCBI Taxonomy" id="1353"/>
    <lineage>
        <taxon>Bacteria</taxon>
        <taxon>Bacillati</taxon>
        <taxon>Bacillota</taxon>
        <taxon>Bacilli</taxon>
        <taxon>Lactobacillales</taxon>
        <taxon>Enterococcaceae</taxon>
        <taxon>Enterococcus</taxon>
    </lineage>
</organism>
<reference evidence="2 3" key="1">
    <citation type="submission" date="2018-06" db="EMBL/GenBank/DDBJ databases">
        <authorList>
            <consortium name="Pathogen Informatics"/>
            <person name="Doyle S."/>
        </authorList>
    </citation>
    <scope>NUCLEOTIDE SEQUENCE [LARGE SCALE GENOMIC DNA]</scope>
    <source>
        <strain evidence="2 3">NCTC12360</strain>
    </source>
</reference>
<reference evidence="1" key="2">
    <citation type="submission" date="2023-03" db="EMBL/GenBank/DDBJ databases">
        <authorList>
            <person name="Shen W."/>
            <person name="Cai J."/>
        </authorList>
    </citation>
    <scope>NUCLEOTIDE SEQUENCE</scope>
    <source>
        <strain evidence="1">K69-2</strain>
    </source>
</reference>
<evidence type="ECO:0000313" key="3">
    <source>
        <dbReference type="Proteomes" id="UP000254807"/>
    </source>
</evidence>